<dbReference type="Gene3D" id="3.30.1490.20">
    <property type="entry name" value="ATP-grasp fold, A domain"/>
    <property type="match status" value="1"/>
</dbReference>
<name>A0A8J3CGP2_9BURK</name>
<dbReference type="Proteomes" id="UP000614287">
    <property type="component" value="Unassembled WGS sequence"/>
</dbReference>
<evidence type="ECO:0000256" key="6">
    <source>
        <dbReference type="RuleBase" id="RU361200"/>
    </source>
</evidence>
<dbReference type="PANTHER" id="PTHR11609">
    <property type="entry name" value="PURINE BIOSYNTHESIS PROTEIN 6/7, PUR6/7"/>
    <property type="match status" value="1"/>
</dbReference>
<feature type="binding site" evidence="5">
    <location>
        <begin position="268"/>
        <end position="269"/>
    </location>
    <ligand>
        <name>ATP</name>
        <dbReference type="ChEBI" id="CHEBI:30616"/>
    </ligand>
</feature>
<evidence type="ECO:0000256" key="3">
    <source>
        <dbReference type="ARBA" id="ARBA00022755"/>
    </source>
</evidence>
<keyword evidence="1 5" id="KW-0436">Ligase</keyword>
<dbReference type="SUPFAM" id="SSF56059">
    <property type="entry name" value="Glutathione synthetase ATP-binding domain-like"/>
    <property type="match status" value="1"/>
</dbReference>
<dbReference type="Pfam" id="PF02222">
    <property type="entry name" value="ATP-grasp"/>
    <property type="match status" value="1"/>
</dbReference>
<dbReference type="PANTHER" id="PTHR11609:SF5">
    <property type="entry name" value="PHOSPHORIBOSYLAMINOIMIDAZOLE CARBOXYLASE"/>
    <property type="match status" value="1"/>
</dbReference>
<dbReference type="InterPro" id="IPR016185">
    <property type="entry name" value="PreATP-grasp_dom_sf"/>
</dbReference>
<dbReference type="NCBIfam" id="NF004676">
    <property type="entry name" value="PRK06019.1-2"/>
    <property type="match status" value="1"/>
</dbReference>
<comment type="caution">
    <text evidence="8">The sequence shown here is derived from an EMBL/GenBank/DDBJ whole genome shotgun (WGS) entry which is preliminary data.</text>
</comment>
<sequence>MNLSFPSAILGVIGGGQLGRMFAQSAQAMGYAVWVLDPDANSPAGQVANRHICAAYDDAAALDEMAAHCAAVTTEFENVPADVLRQLGKVIPVAPSGDAVAIAQDRIVEKEFLQKGGVAVAPYAVIRDGAELAEAQSRAELFPAILKTARMGYDGKGQVSIRTADDLSAAWNGLNNVPCVLEKRLPLKFEVSALLARGWDGSVAHYALAQNVHRDGILHTSSAPAPSADEALTARAQTAAANVAQAMGYVGVLCVEFFILEDGSLVANEMAPRPHNSGHYTMNACLTSQFEQQVRALVGLPLGATHQHSPAVMLNILGDVWFDAEGKERSPDWADVLSNVDSFLHLYGKAEPRMARKMGHVNFVGKRLEKAALRCEAAMQTLGLAGGVHD</sequence>
<comment type="subunit">
    <text evidence="5 6">Homodimer.</text>
</comment>
<reference evidence="8" key="2">
    <citation type="submission" date="2020-09" db="EMBL/GenBank/DDBJ databases">
        <authorList>
            <person name="Sun Q."/>
            <person name="Kim S."/>
        </authorList>
    </citation>
    <scope>NUCLEOTIDE SEQUENCE</scope>
    <source>
        <strain evidence="8">KCTC 32501</strain>
    </source>
</reference>
<accession>A0A8J3CGP2</accession>
<comment type="catalytic activity">
    <reaction evidence="5 6">
        <text>5-amino-1-(5-phospho-beta-D-ribosyl)imidazole + hydrogencarbonate + ATP = 5-carboxyamino-1-(5-phospho-D-ribosyl)imidazole + ADP + phosphate + 2 H(+)</text>
        <dbReference type="Rhea" id="RHEA:19317"/>
        <dbReference type="ChEBI" id="CHEBI:15378"/>
        <dbReference type="ChEBI" id="CHEBI:17544"/>
        <dbReference type="ChEBI" id="CHEBI:30616"/>
        <dbReference type="ChEBI" id="CHEBI:43474"/>
        <dbReference type="ChEBI" id="CHEBI:58730"/>
        <dbReference type="ChEBI" id="CHEBI:137981"/>
        <dbReference type="ChEBI" id="CHEBI:456216"/>
        <dbReference type="EC" id="6.3.4.18"/>
    </reaction>
</comment>
<gene>
    <name evidence="5 6 8" type="primary">purK</name>
    <name evidence="8" type="ORF">GCM10009007_09540</name>
</gene>
<dbReference type="NCBIfam" id="TIGR01161">
    <property type="entry name" value="purK"/>
    <property type="match status" value="1"/>
</dbReference>
<dbReference type="NCBIfam" id="NF004675">
    <property type="entry name" value="PRK06019.1-1"/>
    <property type="match status" value="1"/>
</dbReference>
<dbReference type="GO" id="GO:0005524">
    <property type="term" value="F:ATP binding"/>
    <property type="evidence" value="ECO:0007669"/>
    <property type="project" value="UniProtKB-UniRule"/>
</dbReference>
<dbReference type="GO" id="GO:0034028">
    <property type="term" value="F:5-(carboxyamino)imidazole ribonucleotide synthase activity"/>
    <property type="evidence" value="ECO:0007669"/>
    <property type="project" value="UniProtKB-UniRule"/>
</dbReference>
<dbReference type="RefSeq" id="WP_189492392.1">
    <property type="nucleotide sequence ID" value="NZ_BMZG01000004.1"/>
</dbReference>
<feature type="binding site" evidence="5">
    <location>
        <begin position="152"/>
        <end position="158"/>
    </location>
    <ligand>
        <name>ATP</name>
        <dbReference type="ChEBI" id="CHEBI:30616"/>
    </ligand>
</feature>
<dbReference type="SUPFAM" id="SSF52440">
    <property type="entry name" value="PreATP-grasp domain"/>
    <property type="match status" value="1"/>
</dbReference>
<feature type="domain" description="ATP-grasp" evidence="7">
    <location>
        <begin position="110"/>
        <end position="298"/>
    </location>
</feature>
<dbReference type="InterPro" id="IPR040686">
    <property type="entry name" value="PurK_C"/>
</dbReference>
<evidence type="ECO:0000313" key="8">
    <source>
        <dbReference type="EMBL" id="GHA70790.1"/>
    </source>
</evidence>
<dbReference type="HAMAP" id="MF_01928">
    <property type="entry name" value="PurK"/>
    <property type="match status" value="1"/>
</dbReference>
<dbReference type="InterPro" id="IPR011054">
    <property type="entry name" value="Rudment_hybrid_motif"/>
</dbReference>
<dbReference type="GO" id="GO:0005829">
    <property type="term" value="C:cytosol"/>
    <property type="evidence" value="ECO:0007669"/>
    <property type="project" value="TreeGrafter"/>
</dbReference>
<dbReference type="InterPro" id="IPR013815">
    <property type="entry name" value="ATP_grasp_subdomain_1"/>
</dbReference>
<dbReference type="Pfam" id="PF17769">
    <property type="entry name" value="PurK_C"/>
    <property type="match status" value="1"/>
</dbReference>
<keyword evidence="9" id="KW-1185">Reference proteome</keyword>
<dbReference type="InterPro" id="IPR054350">
    <property type="entry name" value="PurT/PurK_preATP-grasp"/>
</dbReference>
<dbReference type="InterPro" id="IPR011761">
    <property type="entry name" value="ATP-grasp"/>
</dbReference>
<keyword evidence="3 5" id="KW-0658">Purine biosynthesis</keyword>
<comment type="function">
    <text evidence="6">Catalyzes the ATP-dependent conversion of 5-aminoimidazole ribonucleotide (AIR) and HCO(3)- to N5-carboxyaminoimidazole ribonucleotide (N5-CAIR).</text>
</comment>
<feature type="binding site" evidence="5">
    <location>
        <begin position="182"/>
        <end position="185"/>
    </location>
    <ligand>
        <name>ATP</name>
        <dbReference type="ChEBI" id="CHEBI:30616"/>
    </ligand>
</feature>
<keyword evidence="4 5" id="KW-0067">ATP-binding</keyword>
<feature type="binding site" evidence="5">
    <location>
        <position position="106"/>
    </location>
    <ligand>
        <name>ATP</name>
        <dbReference type="ChEBI" id="CHEBI:30616"/>
    </ligand>
</feature>
<dbReference type="EMBL" id="BMZG01000004">
    <property type="protein sequence ID" value="GHA70790.1"/>
    <property type="molecule type" value="Genomic_DNA"/>
</dbReference>
<dbReference type="Gene3D" id="3.30.470.20">
    <property type="entry name" value="ATP-grasp fold, B domain"/>
    <property type="match status" value="1"/>
</dbReference>
<evidence type="ECO:0000256" key="4">
    <source>
        <dbReference type="ARBA" id="ARBA00022840"/>
    </source>
</evidence>
<feature type="binding site" evidence="5">
    <location>
        <position position="213"/>
    </location>
    <ligand>
        <name>ATP</name>
        <dbReference type="ChEBI" id="CHEBI:30616"/>
    </ligand>
</feature>
<dbReference type="NCBIfam" id="NF004677">
    <property type="entry name" value="PRK06019.1-3"/>
    <property type="match status" value="1"/>
</dbReference>
<evidence type="ECO:0000313" key="9">
    <source>
        <dbReference type="Proteomes" id="UP000614287"/>
    </source>
</evidence>
<comment type="pathway">
    <text evidence="5 6">Purine metabolism; IMP biosynthesis via de novo pathway; 5-amino-1-(5-phospho-D-ribosyl)imidazole-4-carboxylate from 5-amino-1-(5-phospho-D-ribosyl)imidazole (N5-CAIR route): step 1/2.</text>
</comment>
<evidence type="ECO:0000256" key="1">
    <source>
        <dbReference type="ARBA" id="ARBA00022598"/>
    </source>
</evidence>
<dbReference type="EC" id="6.3.4.18" evidence="5 6"/>
<dbReference type="UniPathway" id="UPA00074">
    <property type="reaction ID" value="UER00942"/>
</dbReference>
<feature type="binding site" evidence="5">
    <location>
        <position position="147"/>
    </location>
    <ligand>
        <name>ATP</name>
        <dbReference type="ChEBI" id="CHEBI:30616"/>
    </ligand>
</feature>
<reference evidence="8" key="1">
    <citation type="journal article" date="2014" name="Int. J. Syst. Evol. Microbiol.">
        <title>Complete genome sequence of Corynebacterium casei LMG S-19264T (=DSM 44701T), isolated from a smear-ripened cheese.</title>
        <authorList>
            <consortium name="US DOE Joint Genome Institute (JGI-PGF)"/>
            <person name="Walter F."/>
            <person name="Albersmeier A."/>
            <person name="Kalinowski J."/>
            <person name="Ruckert C."/>
        </authorList>
    </citation>
    <scope>NUCLEOTIDE SEQUENCE</scope>
    <source>
        <strain evidence="8">KCTC 32501</strain>
    </source>
</reference>
<evidence type="ECO:0000259" key="7">
    <source>
        <dbReference type="PROSITE" id="PS50975"/>
    </source>
</evidence>
<dbReference type="InterPro" id="IPR005875">
    <property type="entry name" value="PurK"/>
</dbReference>
<protein>
    <recommendedName>
        <fullName evidence="5 6">N5-carboxyaminoimidazole ribonucleotide synthase</fullName>
        <shortName evidence="5 6">N5-CAIR synthase</shortName>
        <ecNumber evidence="5 6">6.3.4.18</ecNumber>
    </recommendedName>
    <alternativeName>
        <fullName evidence="5 6">5-(carboxyamino)imidazole ribonucleotide synthetase</fullName>
    </alternativeName>
</protein>
<dbReference type="SUPFAM" id="SSF51246">
    <property type="entry name" value="Rudiment single hybrid motif"/>
    <property type="match status" value="1"/>
</dbReference>
<dbReference type="GO" id="GO:0006189">
    <property type="term" value="P:'de novo' IMP biosynthetic process"/>
    <property type="evidence" value="ECO:0007669"/>
    <property type="project" value="UniProtKB-UniRule"/>
</dbReference>
<dbReference type="Pfam" id="PF22660">
    <property type="entry name" value="RS_preATP-grasp-like"/>
    <property type="match status" value="1"/>
</dbReference>
<dbReference type="FunFam" id="3.30.1490.20:FF:000015">
    <property type="entry name" value="N5-carboxyaminoimidazole ribonucleotide synthase"/>
    <property type="match status" value="1"/>
</dbReference>
<dbReference type="NCBIfam" id="NF004679">
    <property type="entry name" value="PRK06019.1-5"/>
    <property type="match status" value="1"/>
</dbReference>
<comment type="function">
    <text evidence="5">Catalyzes the ATP-dependent conversion of 5-aminoimidazole ribonucleotide (AIR) and HCO(3)(-) to N5-carboxyaminoimidazole ribonucleotide (N5-CAIR).</text>
</comment>
<dbReference type="Gene3D" id="3.40.50.20">
    <property type="match status" value="1"/>
</dbReference>
<feature type="binding site" evidence="5">
    <location>
        <position position="190"/>
    </location>
    <ligand>
        <name>ATP</name>
        <dbReference type="ChEBI" id="CHEBI:30616"/>
    </ligand>
</feature>
<dbReference type="GO" id="GO:0004638">
    <property type="term" value="F:phosphoribosylaminoimidazole carboxylase activity"/>
    <property type="evidence" value="ECO:0007669"/>
    <property type="project" value="InterPro"/>
</dbReference>
<evidence type="ECO:0000256" key="2">
    <source>
        <dbReference type="ARBA" id="ARBA00022741"/>
    </source>
</evidence>
<dbReference type="PROSITE" id="PS50975">
    <property type="entry name" value="ATP_GRASP"/>
    <property type="match status" value="1"/>
</dbReference>
<proteinExistence type="inferred from homology"/>
<keyword evidence="2 5" id="KW-0547">Nucleotide-binding</keyword>
<evidence type="ECO:0000256" key="5">
    <source>
        <dbReference type="HAMAP-Rule" id="MF_01928"/>
    </source>
</evidence>
<comment type="similarity">
    <text evidence="5 6">Belongs to the PurK/PurT family.</text>
</comment>
<dbReference type="AlphaFoldDB" id="A0A8J3CGP2"/>
<organism evidence="8 9">
    <name type="scientific">Formosimonas limnophila</name>
    <dbReference type="NCBI Taxonomy" id="1384487"/>
    <lineage>
        <taxon>Bacteria</taxon>
        <taxon>Pseudomonadati</taxon>
        <taxon>Pseudomonadota</taxon>
        <taxon>Betaproteobacteria</taxon>
        <taxon>Burkholderiales</taxon>
        <taxon>Burkholderiaceae</taxon>
        <taxon>Formosimonas</taxon>
    </lineage>
</organism>
<dbReference type="GO" id="GO:0046872">
    <property type="term" value="F:metal ion binding"/>
    <property type="evidence" value="ECO:0007669"/>
    <property type="project" value="InterPro"/>
</dbReference>
<dbReference type="InterPro" id="IPR003135">
    <property type="entry name" value="ATP-grasp_carboxylate-amine"/>
</dbReference>